<evidence type="ECO:0000256" key="3">
    <source>
        <dbReference type="SAM" id="Coils"/>
    </source>
</evidence>
<gene>
    <name evidence="5" type="ORF">KP79_PYT01257</name>
</gene>
<protein>
    <submittedName>
        <fullName evidence="5">SH3 domain-binding protein 5</fullName>
    </submittedName>
</protein>
<dbReference type="GO" id="GO:0035556">
    <property type="term" value="P:intracellular signal transduction"/>
    <property type="evidence" value="ECO:0007669"/>
    <property type="project" value="InterPro"/>
</dbReference>
<proteinExistence type="inferred from homology"/>
<dbReference type="Proteomes" id="UP000242188">
    <property type="component" value="Unassembled WGS sequence"/>
</dbReference>
<accession>A0A210QH75</accession>
<organism evidence="5 6">
    <name type="scientific">Mizuhopecten yessoensis</name>
    <name type="common">Japanese scallop</name>
    <name type="synonym">Patinopecten yessoensis</name>
    <dbReference type="NCBI Taxonomy" id="6573"/>
    <lineage>
        <taxon>Eukaryota</taxon>
        <taxon>Metazoa</taxon>
        <taxon>Spiralia</taxon>
        <taxon>Lophotrochozoa</taxon>
        <taxon>Mollusca</taxon>
        <taxon>Bivalvia</taxon>
        <taxon>Autobranchia</taxon>
        <taxon>Pteriomorphia</taxon>
        <taxon>Pectinida</taxon>
        <taxon>Pectinoidea</taxon>
        <taxon>Pectinidae</taxon>
        <taxon>Mizuhopecten</taxon>
    </lineage>
</organism>
<feature type="coiled-coil region" evidence="3">
    <location>
        <begin position="157"/>
        <end position="184"/>
    </location>
</feature>
<comment type="similarity">
    <text evidence="1">Belongs to the SH3BP5 family.</text>
</comment>
<dbReference type="InterPro" id="IPR007940">
    <property type="entry name" value="SH3BP5"/>
</dbReference>
<name>A0A210QH75_MIZYE</name>
<evidence type="ECO:0000313" key="6">
    <source>
        <dbReference type="Proteomes" id="UP000242188"/>
    </source>
</evidence>
<evidence type="ECO:0000256" key="1">
    <source>
        <dbReference type="ARBA" id="ARBA00007796"/>
    </source>
</evidence>
<evidence type="ECO:0000256" key="4">
    <source>
        <dbReference type="SAM" id="MobiDB-lite"/>
    </source>
</evidence>
<reference evidence="5 6" key="1">
    <citation type="journal article" date="2017" name="Nat. Ecol. Evol.">
        <title>Scallop genome provides insights into evolution of bilaterian karyotype and development.</title>
        <authorList>
            <person name="Wang S."/>
            <person name="Zhang J."/>
            <person name="Jiao W."/>
            <person name="Li J."/>
            <person name="Xun X."/>
            <person name="Sun Y."/>
            <person name="Guo X."/>
            <person name="Huan P."/>
            <person name="Dong B."/>
            <person name="Zhang L."/>
            <person name="Hu X."/>
            <person name="Sun X."/>
            <person name="Wang J."/>
            <person name="Zhao C."/>
            <person name="Wang Y."/>
            <person name="Wang D."/>
            <person name="Huang X."/>
            <person name="Wang R."/>
            <person name="Lv J."/>
            <person name="Li Y."/>
            <person name="Zhang Z."/>
            <person name="Liu B."/>
            <person name="Lu W."/>
            <person name="Hui Y."/>
            <person name="Liang J."/>
            <person name="Zhou Z."/>
            <person name="Hou R."/>
            <person name="Li X."/>
            <person name="Liu Y."/>
            <person name="Li H."/>
            <person name="Ning X."/>
            <person name="Lin Y."/>
            <person name="Zhao L."/>
            <person name="Xing Q."/>
            <person name="Dou J."/>
            <person name="Li Y."/>
            <person name="Mao J."/>
            <person name="Guo H."/>
            <person name="Dou H."/>
            <person name="Li T."/>
            <person name="Mu C."/>
            <person name="Jiang W."/>
            <person name="Fu Q."/>
            <person name="Fu X."/>
            <person name="Miao Y."/>
            <person name="Liu J."/>
            <person name="Yu Q."/>
            <person name="Li R."/>
            <person name="Liao H."/>
            <person name="Li X."/>
            <person name="Kong Y."/>
            <person name="Jiang Z."/>
            <person name="Chourrout D."/>
            <person name="Li R."/>
            <person name="Bao Z."/>
        </authorList>
    </citation>
    <scope>NUCLEOTIDE SEQUENCE [LARGE SCALE GENOMIC DNA]</scope>
    <source>
        <strain evidence="5 6">PY_sf001</strain>
    </source>
</reference>
<sequence>MVTRAGDSMEARAKYRMTFADASHKMALISKDKKKSIQKAREYYELREEAKKVQSESLKSARQYQSAIGIYRAAKETVALAEERLLQGGEVQLTSAWQEMLNHATIRVMEAEREKRISEEKHQKTTFRWRDLEKRTHELQRKFKRAISNARSYFEMKQQLDLRLQQQKQNVLDLQQAIKGYKVKYADTLRTLEQISESIHESRRQNLILMFPRQPGVGAESTNVSPSLSELTLEKLEDRQTWMTDEEMFHDDDVDEDFQKSSIHSADSFVSLDAVSELTSSNSDITKQVSSSVDEVMVRGMVNNRLGNSHEGIGLLGAKSFCDKTEPERKTEPQRKDEYAESERERGVQEEIHYYDTLTDNVGRLSVCGGNDTTESGLKQVHNTLHDDQVLHAHNKTSHSCGATRENPPLLQLNTKHLQRNQFYTVKGEYQQNDTRNTSDLLKH</sequence>
<dbReference type="PANTHER" id="PTHR19423">
    <property type="entry name" value="SH3 DOMAIN-BINDING PROTEIN 5"/>
    <property type="match status" value="1"/>
</dbReference>
<dbReference type="AlphaFoldDB" id="A0A210QH75"/>
<dbReference type="Pfam" id="PF05276">
    <property type="entry name" value="SH3BP5"/>
    <property type="match status" value="1"/>
</dbReference>
<feature type="region of interest" description="Disordered" evidence="4">
    <location>
        <begin position="324"/>
        <end position="346"/>
    </location>
</feature>
<keyword evidence="2 3" id="KW-0175">Coiled coil</keyword>
<evidence type="ECO:0000313" key="5">
    <source>
        <dbReference type="EMBL" id="OWF48113.1"/>
    </source>
</evidence>
<dbReference type="EMBL" id="NEDP02003706">
    <property type="protein sequence ID" value="OWF48113.1"/>
    <property type="molecule type" value="Genomic_DNA"/>
</dbReference>
<dbReference type="PANTHER" id="PTHR19423:SF1">
    <property type="entry name" value="SH3 DOMAIN-BINDING PROTEIN 5"/>
    <property type="match status" value="1"/>
</dbReference>
<comment type="caution">
    <text evidence="5">The sequence shown here is derived from an EMBL/GenBank/DDBJ whole genome shotgun (WGS) entry which is preliminary data.</text>
</comment>
<dbReference type="OrthoDB" id="446789at2759"/>
<evidence type="ECO:0000256" key="2">
    <source>
        <dbReference type="ARBA" id="ARBA00023054"/>
    </source>
</evidence>
<dbReference type="GO" id="GO:0004860">
    <property type="term" value="F:protein kinase inhibitor activity"/>
    <property type="evidence" value="ECO:0007669"/>
    <property type="project" value="TreeGrafter"/>
</dbReference>
<keyword evidence="6" id="KW-1185">Reference proteome</keyword>
<dbReference type="GO" id="GO:0005737">
    <property type="term" value="C:cytoplasm"/>
    <property type="evidence" value="ECO:0007669"/>
    <property type="project" value="TreeGrafter"/>
</dbReference>
<dbReference type="STRING" id="6573.A0A210QH75"/>